<dbReference type="GO" id="GO:0016787">
    <property type="term" value="F:hydrolase activity"/>
    <property type="evidence" value="ECO:0007669"/>
    <property type="project" value="UniProtKB-KW"/>
</dbReference>
<keyword evidence="9" id="KW-0238">DNA-binding</keyword>
<dbReference type="GO" id="GO:0006281">
    <property type="term" value="P:DNA repair"/>
    <property type="evidence" value="ECO:0007669"/>
    <property type="project" value="UniProtKB-KW"/>
</dbReference>
<dbReference type="PANTHER" id="PTHR30194:SF3">
    <property type="entry name" value="CROSSOVER JUNCTION ENDODEOXYRIBONUCLEASE RUVC"/>
    <property type="match status" value="1"/>
</dbReference>
<keyword evidence="10" id="KW-0233">DNA recombination</keyword>
<keyword evidence="4" id="KW-0479">Metal-binding</keyword>
<keyword evidence="6" id="KW-0227">DNA damage</keyword>
<dbReference type="SUPFAM" id="SSF53098">
    <property type="entry name" value="Ribonuclease H-like"/>
    <property type="match status" value="1"/>
</dbReference>
<dbReference type="InterPro" id="IPR002176">
    <property type="entry name" value="X-over_junc_endoDNase_RuvC"/>
</dbReference>
<evidence type="ECO:0000256" key="10">
    <source>
        <dbReference type="ARBA" id="ARBA00023172"/>
    </source>
</evidence>
<dbReference type="EMBL" id="JABZFV010000001">
    <property type="protein sequence ID" value="MBF0934070.1"/>
    <property type="molecule type" value="Genomic_DNA"/>
</dbReference>
<gene>
    <name evidence="12" type="ORF">HXK00_00320</name>
</gene>
<evidence type="ECO:0000256" key="7">
    <source>
        <dbReference type="ARBA" id="ARBA00022801"/>
    </source>
</evidence>
<evidence type="ECO:0000256" key="8">
    <source>
        <dbReference type="ARBA" id="ARBA00022842"/>
    </source>
</evidence>
<keyword evidence="2" id="KW-0963">Cytoplasm</keyword>
<dbReference type="GO" id="GO:0004520">
    <property type="term" value="F:DNA endonuclease activity"/>
    <property type="evidence" value="ECO:0007669"/>
    <property type="project" value="InterPro"/>
</dbReference>
<proteinExistence type="inferred from homology"/>
<accession>A0A929QSR9</accession>
<evidence type="ECO:0000256" key="9">
    <source>
        <dbReference type="ARBA" id="ARBA00023125"/>
    </source>
</evidence>
<evidence type="ECO:0000313" key="12">
    <source>
        <dbReference type="EMBL" id="MBF0934070.1"/>
    </source>
</evidence>
<dbReference type="AlphaFoldDB" id="A0A929QSR9"/>
<dbReference type="Pfam" id="PF02075">
    <property type="entry name" value="RuvC"/>
    <property type="match status" value="1"/>
</dbReference>
<comment type="similarity">
    <text evidence="1">Belongs to the RuvC family.</text>
</comment>
<dbReference type="Proteomes" id="UP000757900">
    <property type="component" value="Unassembled WGS sequence"/>
</dbReference>
<evidence type="ECO:0000256" key="3">
    <source>
        <dbReference type="ARBA" id="ARBA00022722"/>
    </source>
</evidence>
<dbReference type="Gene3D" id="3.30.420.10">
    <property type="entry name" value="Ribonuclease H-like superfamily/Ribonuclease H"/>
    <property type="match status" value="1"/>
</dbReference>
<dbReference type="GO" id="GO:0006310">
    <property type="term" value="P:DNA recombination"/>
    <property type="evidence" value="ECO:0007669"/>
    <property type="project" value="UniProtKB-KW"/>
</dbReference>
<keyword evidence="11" id="KW-0234">DNA repair</keyword>
<dbReference type="GO" id="GO:0003677">
    <property type="term" value="F:DNA binding"/>
    <property type="evidence" value="ECO:0007669"/>
    <property type="project" value="UniProtKB-KW"/>
</dbReference>
<dbReference type="PRINTS" id="PR00696">
    <property type="entry name" value="RSOLVASERUVC"/>
</dbReference>
<evidence type="ECO:0000256" key="6">
    <source>
        <dbReference type="ARBA" id="ARBA00022763"/>
    </source>
</evidence>
<evidence type="ECO:0000256" key="5">
    <source>
        <dbReference type="ARBA" id="ARBA00022759"/>
    </source>
</evidence>
<keyword evidence="7" id="KW-0378">Hydrolase</keyword>
<evidence type="ECO:0000256" key="1">
    <source>
        <dbReference type="ARBA" id="ARBA00009518"/>
    </source>
</evidence>
<keyword evidence="3" id="KW-0540">Nuclease</keyword>
<sequence length="162" mass="18259">MKVLGFDPGVSKSGWAIICSENGLVDYGFQSFKSFRDGFNDKINEEMKSAIPFFEDKISDVDAVAWEIVPSFGRMNQRERVLSIASVVKVVTFQKEKKWFGRTPTTVKKLVCGNGRAEKAEVRAAVESIYPQLLELKKKMKPDVYDAIAIGHVALVHNEWEV</sequence>
<evidence type="ECO:0000256" key="4">
    <source>
        <dbReference type="ARBA" id="ARBA00022723"/>
    </source>
</evidence>
<dbReference type="GO" id="GO:0046872">
    <property type="term" value="F:metal ion binding"/>
    <property type="evidence" value="ECO:0007669"/>
    <property type="project" value="UniProtKB-KW"/>
</dbReference>
<keyword evidence="5" id="KW-0255">Endonuclease</keyword>
<organism evidence="12 13">
    <name type="scientific">Abiotrophia defectiva</name>
    <name type="common">Streptococcus defectivus</name>
    <dbReference type="NCBI Taxonomy" id="46125"/>
    <lineage>
        <taxon>Bacteria</taxon>
        <taxon>Bacillati</taxon>
        <taxon>Bacillota</taxon>
        <taxon>Bacilli</taxon>
        <taxon>Lactobacillales</taxon>
        <taxon>Aerococcaceae</taxon>
        <taxon>Abiotrophia</taxon>
    </lineage>
</organism>
<protein>
    <submittedName>
        <fullName evidence="12">Crossover junction endodeoxyribonuclease RuvC</fullName>
    </submittedName>
</protein>
<dbReference type="PANTHER" id="PTHR30194">
    <property type="entry name" value="CROSSOVER JUNCTION ENDODEOXYRIBONUCLEASE RUVC"/>
    <property type="match status" value="1"/>
</dbReference>
<keyword evidence="8" id="KW-0460">Magnesium</keyword>
<name>A0A929QSR9_ABIDE</name>
<evidence type="ECO:0000256" key="2">
    <source>
        <dbReference type="ARBA" id="ARBA00022490"/>
    </source>
</evidence>
<comment type="caution">
    <text evidence="12">The sequence shown here is derived from an EMBL/GenBank/DDBJ whole genome shotgun (WGS) entry which is preliminary data.</text>
</comment>
<evidence type="ECO:0000313" key="13">
    <source>
        <dbReference type="Proteomes" id="UP000757900"/>
    </source>
</evidence>
<dbReference type="InterPro" id="IPR012337">
    <property type="entry name" value="RNaseH-like_sf"/>
</dbReference>
<dbReference type="InterPro" id="IPR036397">
    <property type="entry name" value="RNaseH_sf"/>
</dbReference>
<reference evidence="12" key="1">
    <citation type="submission" date="2020-04" db="EMBL/GenBank/DDBJ databases">
        <title>Deep metagenomics examines the oral microbiome during advanced dental caries in children, revealing novel taxa and co-occurrences with host molecules.</title>
        <authorList>
            <person name="Baker J.L."/>
            <person name="Morton J.T."/>
            <person name="Dinis M."/>
            <person name="Alvarez R."/>
            <person name="Tran N.C."/>
            <person name="Knight R."/>
            <person name="Edlund A."/>
        </authorList>
    </citation>
    <scope>NUCLEOTIDE SEQUENCE</scope>
    <source>
        <strain evidence="12">JCVI_23_bin.16</strain>
    </source>
</reference>
<evidence type="ECO:0000256" key="11">
    <source>
        <dbReference type="ARBA" id="ARBA00023204"/>
    </source>
</evidence>